<comment type="caution">
    <text evidence="1">The sequence shown here is derived from an EMBL/GenBank/DDBJ whole genome shotgun (WGS) entry which is preliminary data.</text>
</comment>
<keyword evidence="2" id="KW-1185">Reference proteome</keyword>
<sequence>MEFVLQGQHPGSTGNLVHGPAFIFSPVHYQASVLGASNNSPYATTVHNNSYSFLILITSLAATVAIKGASPSQTTHMQSGPLYSSQTFQPFQDPQHHPHSQALLQPSYPMHTYQKLVHPKMSCFKELREEEERRSEVDRSCARDLRHHRLHIRRRLRQMPCRGLDQAQIELVLHLPVVNAPPGLGSEAVGPPGAEPNRFRLKRPMLC</sequence>
<protein>
    <submittedName>
        <fullName evidence="1">Uncharacterized protein</fullName>
    </submittedName>
</protein>
<dbReference type="Proteomes" id="UP001058974">
    <property type="component" value="Chromosome 1"/>
</dbReference>
<evidence type="ECO:0000313" key="2">
    <source>
        <dbReference type="Proteomes" id="UP001058974"/>
    </source>
</evidence>
<dbReference type="EMBL" id="JAMSHJ010000001">
    <property type="protein sequence ID" value="KAI5444429.1"/>
    <property type="molecule type" value="Genomic_DNA"/>
</dbReference>
<organism evidence="1 2">
    <name type="scientific">Pisum sativum</name>
    <name type="common">Garden pea</name>
    <name type="synonym">Lathyrus oleraceus</name>
    <dbReference type="NCBI Taxonomy" id="3888"/>
    <lineage>
        <taxon>Eukaryota</taxon>
        <taxon>Viridiplantae</taxon>
        <taxon>Streptophyta</taxon>
        <taxon>Embryophyta</taxon>
        <taxon>Tracheophyta</taxon>
        <taxon>Spermatophyta</taxon>
        <taxon>Magnoliopsida</taxon>
        <taxon>eudicotyledons</taxon>
        <taxon>Gunneridae</taxon>
        <taxon>Pentapetalae</taxon>
        <taxon>rosids</taxon>
        <taxon>fabids</taxon>
        <taxon>Fabales</taxon>
        <taxon>Fabaceae</taxon>
        <taxon>Papilionoideae</taxon>
        <taxon>50 kb inversion clade</taxon>
        <taxon>NPAAA clade</taxon>
        <taxon>Hologalegina</taxon>
        <taxon>IRL clade</taxon>
        <taxon>Fabeae</taxon>
        <taxon>Lathyrus</taxon>
    </lineage>
</organism>
<proteinExistence type="predicted"/>
<evidence type="ECO:0000313" key="1">
    <source>
        <dbReference type="EMBL" id="KAI5444429.1"/>
    </source>
</evidence>
<name>A0A9D5BIW6_PEA</name>
<reference evidence="1 2" key="1">
    <citation type="journal article" date="2022" name="Nat. Genet.">
        <title>Improved pea reference genome and pan-genome highlight genomic features and evolutionary characteristics.</title>
        <authorList>
            <person name="Yang T."/>
            <person name="Liu R."/>
            <person name="Luo Y."/>
            <person name="Hu S."/>
            <person name="Wang D."/>
            <person name="Wang C."/>
            <person name="Pandey M.K."/>
            <person name="Ge S."/>
            <person name="Xu Q."/>
            <person name="Li N."/>
            <person name="Li G."/>
            <person name="Huang Y."/>
            <person name="Saxena R.K."/>
            <person name="Ji Y."/>
            <person name="Li M."/>
            <person name="Yan X."/>
            <person name="He Y."/>
            <person name="Liu Y."/>
            <person name="Wang X."/>
            <person name="Xiang C."/>
            <person name="Varshney R.K."/>
            <person name="Ding H."/>
            <person name="Gao S."/>
            <person name="Zong X."/>
        </authorList>
    </citation>
    <scope>NUCLEOTIDE SEQUENCE [LARGE SCALE GENOMIC DNA]</scope>
    <source>
        <strain evidence="1 2">cv. Zhongwan 6</strain>
    </source>
</reference>
<gene>
    <name evidence="1" type="ORF">KIW84_012888</name>
</gene>
<dbReference type="Gramene" id="Psat01G0288800-T1">
    <property type="protein sequence ID" value="KAI5444429.1"/>
    <property type="gene ID" value="KIW84_012888"/>
</dbReference>
<dbReference type="AlphaFoldDB" id="A0A9D5BIW6"/>
<accession>A0A9D5BIW6</accession>